<dbReference type="InterPro" id="IPR017871">
    <property type="entry name" value="ABC_transporter-like_CS"/>
</dbReference>
<keyword evidence="1" id="KW-0547">Nucleotide-binding</keyword>
<evidence type="ECO:0000259" key="3">
    <source>
        <dbReference type="PROSITE" id="PS50893"/>
    </source>
</evidence>
<dbReference type="PANTHER" id="PTHR43790:SF4">
    <property type="entry name" value="GUANOSINE IMPORT ATP-BINDING PROTEIN NUPO"/>
    <property type="match status" value="1"/>
</dbReference>
<dbReference type="Proteomes" id="UP000316030">
    <property type="component" value="Unassembled WGS sequence"/>
</dbReference>
<evidence type="ECO:0000256" key="2">
    <source>
        <dbReference type="ARBA" id="ARBA00022840"/>
    </source>
</evidence>
<dbReference type="InterPro" id="IPR003439">
    <property type="entry name" value="ABC_transporter-like_ATP-bd"/>
</dbReference>
<keyword evidence="5" id="KW-1185">Reference proteome</keyword>
<dbReference type="EMBL" id="FXTO01000003">
    <property type="protein sequence ID" value="SMO47537.1"/>
    <property type="molecule type" value="Genomic_DNA"/>
</dbReference>
<name>A0A521BK82_9RHOB</name>
<dbReference type="PANTHER" id="PTHR43790">
    <property type="entry name" value="CARBOHYDRATE TRANSPORT ATP-BINDING PROTEIN MG119-RELATED"/>
    <property type="match status" value="1"/>
</dbReference>
<sequence length="507" mass="54600">MTATQAPSLRTFHMSKAFGQLQALDDISLDVAAGSFHALLGENGAGKSTLVKCIMGFYQADAGQVMFNGHEAKVRSPRDAHALGIGMVYQHFTLVPCLTAAENLVIARADTPMVINWKTERKRLDAFMETMPFQVRLDALVSTLSAGEKQKLEILKLLYLNQRFLILDEPTSVLTPSEADEVLGVLRDMAHRNDVTVLMISHKFREVKTFCDSFTVLRRGKCAGTGDARTASIAELSHMMIGDAGLRPPATRTAAPKSAPALHLNNLSARDVEGRHVVSNVTLTVPAGQIVGIAGVSGNGQSALIEVLSGQRALESGHITVGDAAFSPTRRNFDRFKVFGLPEEPLRNAVVPRMTVAENIAFRSFDKSPLANRLGILSPARIRKRGAELINKFNVHTSSPDAPIETLSGGNVQRAVLARELSGAVDVLIVANPCFGLDFASVADIRGKIMESRNKGAAVLLVSEDLDEIFELADQIAVMSEGQITYLAATADTDTMQVGQHIAGHGK</sequence>
<dbReference type="SMART" id="SM00382">
    <property type="entry name" value="AAA"/>
    <property type="match status" value="1"/>
</dbReference>
<dbReference type="InterPro" id="IPR050107">
    <property type="entry name" value="ABC_carbohydrate_import_ATPase"/>
</dbReference>
<accession>A0A521BK82</accession>
<dbReference type="PROSITE" id="PS00211">
    <property type="entry name" value="ABC_TRANSPORTER_1"/>
    <property type="match status" value="1"/>
</dbReference>
<evidence type="ECO:0000313" key="4">
    <source>
        <dbReference type="EMBL" id="SMO47537.1"/>
    </source>
</evidence>
<gene>
    <name evidence="4" type="ORF">SAMN06265173_103107</name>
</gene>
<dbReference type="InterPro" id="IPR027417">
    <property type="entry name" value="P-loop_NTPase"/>
</dbReference>
<dbReference type="Pfam" id="PF00005">
    <property type="entry name" value="ABC_tran"/>
    <property type="match status" value="2"/>
</dbReference>
<dbReference type="InterPro" id="IPR003593">
    <property type="entry name" value="AAA+_ATPase"/>
</dbReference>
<reference evidence="4 5" key="1">
    <citation type="submission" date="2017-05" db="EMBL/GenBank/DDBJ databases">
        <authorList>
            <person name="Varghese N."/>
            <person name="Submissions S."/>
        </authorList>
    </citation>
    <scope>NUCLEOTIDE SEQUENCE [LARGE SCALE GENOMIC DNA]</scope>
    <source>
        <strain evidence="4 5">DSM 29506</strain>
    </source>
</reference>
<evidence type="ECO:0000256" key="1">
    <source>
        <dbReference type="ARBA" id="ARBA00022741"/>
    </source>
</evidence>
<dbReference type="CDD" id="cd03216">
    <property type="entry name" value="ABC_Carb_Monos_I"/>
    <property type="match status" value="1"/>
</dbReference>
<dbReference type="CDD" id="cd03215">
    <property type="entry name" value="ABC_Carb_Monos_II"/>
    <property type="match status" value="1"/>
</dbReference>
<proteinExistence type="predicted"/>
<dbReference type="GO" id="GO:0016887">
    <property type="term" value="F:ATP hydrolysis activity"/>
    <property type="evidence" value="ECO:0007669"/>
    <property type="project" value="InterPro"/>
</dbReference>
<dbReference type="GO" id="GO:0005524">
    <property type="term" value="F:ATP binding"/>
    <property type="evidence" value="ECO:0007669"/>
    <property type="project" value="UniProtKB-KW"/>
</dbReference>
<feature type="domain" description="ABC transporter" evidence="3">
    <location>
        <begin position="262"/>
        <end position="506"/>
    </location>
</feature>
<organism evidence="4 5">
    <name type="scientific">Thalassovita litoralis</name>
    <dbReference type="NCBI Taxonomy" id="1010611"/>
    <lineage>
        <taxon>Bacteria</taxon>
        <taxon>Pseudomonadati</taxon>
        <taxon>Pseudomonadota</taxon>
        <taxon>Alphaproteobacteria</taxon>
        <taxon>Rhodobacterales</taxon>
        <taxon>Roseobacteraceae</taxon>
        <taxon>Thalassovita</taxon>
    </lineage>
</organism>
<keyword evidence="2 4" id="KW-0067">ATP-binding</keyword>
<evidence type="ECO:0000313" key="5">
    <source>
        <dbReference type="Proteomes" id="UP000316030"/>
    </source>
</evidence>
<dbReference type="SUPFAM" id="SSF52540">
    <property type="entry name" value="P-loop containing nucleoside triphosphate hydrolases"/>
    <property type="match status" value="2"/>
</dbReference>
<feature type="domain" description="ABC transporter" evidence="3">
    <location>
        <begin position="9"/>
        <end position="244"/>
    </location>
</feature>
<dbReference type="PROSITE" id="PS50893">
    <property type="entry name" value="ABC_TRANSPORTER_2"/>
    <property type="match status" value="2"/>
</dbReference>
<dbReference type="Gene3D" id="3.40.50.300">
    <property type="entry name" value="P-loop containing nucleotide triphosphate hydrolases"/>
    <property type="match status" value="2"/>
</dbReference>
<dbReference type="AlphaFoldDB" id="A0A521BK82"/>
<protein>
    <submittedName>
        <fullName evidence="4">Nucleoside ABC transporter ATP-binding protein</fullName>
    </submittedName>
</protein>